<protein>
    <submittedName>
        <fullName evidence="9">Phosphoglycerol transferase MdoB</fullName>
    </submittedName>
</protein>
<evidence type="ECO:0000256" key="4">
    <source>
        <dbReference type="ARBA" id="ARBA00022692"/>
    </source>
</evidence>
<dbReference type="GO" id="GO:0005886">
    <property type="term" value="C:plasma membrane"/>
    <property type="evidence" value="ECO:0007669"/>
    <property type="project" value="UniProtKB-SubCell"/>
</dbReference>
<sequence>MPPIAKAVKGSLILPFNWEHFYENVQQDLKLLLFLVGVICLFRAVFILVMHHYLRELTVFSDILTACYYGLRISLKSAGLLALLSFFLCLGWQLAVKRSPNRLRLMLGTFYVGLLSLLFYARMPYYEQFHMGFNQLIFNTFQEDGYALFYTLLEQYNLLPRLVLAGLTAWLLRQALRGWLFYRIIPWPRFSRKYQNIAVRAAFLLLVYQLTVFIRFGGSMTYADNIDWENSGITGDQLLNEAVLDDLQALYRAYELHERMLSSTGLAVDPARMAGYGRHLSGKQTTTEDLDEYLKKSARGAIVKQPAHIFLIIAESYANWPLLPQYADLNIANGLKAIIARQDAAYVRAMLPNGMSTISGVLGITTGFTDANLYLNCIPEGYREQFPTAIAPQLKRLGYQPRFWYAGPSSWERVKDFVLAQGFEEFYGRGDYPSAAGNVWGSDDKYLFDAVLAGTKDQPPTFNVILTVSNHAPYTVDLAAEGFEPEKIRAGLPDKLKANQEFIKQLGHFWYADQMLAQFVARARSRYPDSLFLIVGDHADRLNIETSPGLYERYGIPLVVCGPGISKAVFSEKTAGSHINIAPTLIELVAPAGFSYYSVGASLTGGNPVGINYGFWITGEYIGRDENGPVEPIHGDRTAGPAPGWTQLEQEIDCLRAVSWWRMKNGGTLNSR</sequence>
<gene>
    <name evidence="9" type="ORF">SAMN04488502_102152</name>
</gene>
<organism evidence="9 10">
    <name type="scientific">Dendrosporobacter quercicolus</name>
    <dbReference type="NCBI Taxonomy" id="146817"/>
    <lineage>
        <taxon>Bacteria</taxon>
        <taxon>Bacillati</taxon>
        <taxon>Bacillota</taxon>
        <taxon>Negativicutes</taxon>
        <taxon>Selenomonadales</taxon>
        <taxon>Sporomusaceae</taxon>
        <taxon>Dendrosporobacter</taxon>
    </lineage>
</organism>
<keyword evidence="9" id="KW-0808">Transferase</keyword>
<dbReference type="Pfam" id="PF00884">
    <property type="entry name" value="Sulfatase"/>
    <property type="match status" value="1"/>
</dbReference>
<dbReference type="Proteomes" id="UP000214880">
    <property type="component" value="Unassembled WGS sequence"/>
</dbReference>
<feature type="transmembrane region" description="Helical" evidence="7">
    <location>
        <begin position="197"/>
        <end position="216"/>
    </location>
</feature>
<keyword evidence="6 7" id="KW-0472">Membrane</keyword>
<accession>A0A1G9QF97</accession>
<dbReference type="CDD" id="cd16015">
    <property type="entry name" value="LTA_synthase"/>
    <property type="match status" value="1"/>
</dbReference>
<evidence type="ECO:0000259" key="8">
    <source>
        <dbReference type="Pfam" id="PF00884"/>
    </source>
</evidence>
<dbReference type="AlphaFoldDB" id="A0A1G9QF97"/>
<dbReference type="PANTHER" id="PTHR47371:SF3">
    <property type="entry name" value="PHOSPHOGLYCEROL TRANSFERASE I"/>
    <property type="match status" value="1"/>
</dbReference>
<evidence type="ECO:0000256" key="6">
    <source>
        <dbReference type="ARBA" id="ARBA00023136"/>
    </source>
</evidence>
<evidence type="ECO:0000256" key="5">
    <source>
        <dbReference type="ARBA" id="ARBA00022989"/>
    </source>
</evidence>
<dbReference type="Gene3D" id="3.40.720.10">
    <property type="entry name" value="Alkaline Phosphatase, subunit A"/>
    <property type="match status" value="1"/>
</dbReference>
<dbReference type="GO" id="GO:0016740">
    <property type="term" value="F:transferase activity"/>
    <property type="evidence" value="ECO:0007669"/>
    <property type="project" value="UniProtKB-KW"/>
</dbReference>
<dbReference type="STRING" id="146817.SAMN04488502_102152"/>
<keyword evidence="3" id="KW-1003">Cell membrane</keyword>
<feature type="transmembrane region" description="Helical" evidence="7">
    <location>
        <begin position="73"/>
        <end position="96"/>
    </location>
</feature>
<feature type="domain" description="Sulfatase N-terminal" evidence="8">
    <location>
        <begin position="357"/>
        <end position="588"/>
    </location>
</feature>
<dbReference type="EMBL" id="FNHB01000002">
    <property type="protein sequence ID" value="SDM09656.1"/>
    <property type="molecule type" value="Genomic_DNA"/>
</dbReference>
<comment type="pathway">
    <text evidence="2">Cell wall biogenesis; lipoteichoic acid biosynthesis.</text>
</comment>
<evidence type="ECO:0000313" key="10">
    <source>
        <dbReference type="Proteomes" id="UP000214880"/>
    </source>
</evidence>
<keyword evidence="4 7" id="KW-0812">Transmembrane</keyword>
<feature type="transmembrane region" description="Helical" evidence="7">
    <location>
        <begin position="158"/>
        <end position="176"/>
    </location>
</feature>
<evidence type="ECO:0000256" key="1">
    <source>
        <dbReference type="ARBA" id="ARBA00004651"/>
    </source>
</evidence>
<dbReference type="InterPro" id="IPR017850">
    <property type="entry name" value="Alkaline_phosphatase_core_sf"/>
</dbReference>
<evidence type="ECO:0000256" key="7">
    <source>
        <dbReference type="SAM" id="Phobius"/>
    </source>
</evidence>
<feature type="transmembrane region" description="Helical" evidence="7">
    <location>
        <begin position="103"/>
        <end position="121"/>
    </location>
</feature>
<dbReference type="RefSeq" id="WP_092070375.1">
    <property type="nucleotide sequence ID" value="NZ_FNHB01000002.1"/>
</dbReference>
<proteinExistence type="predicted"/>
<keyword evidence="5 7" id="KW-1133">Transmembrane helix</keyword>
<dbReference type="InterPro" id="IPR050448">
    <property type="entry name" value="OpgB/LTA_synthase_biosynth"/>
</dbReference>
<dbReference type="SUPFAM" id="SSF53649">
    <property type="entry name" value="Alkaline phosphatase-like"/>
    <property type="match status" value="1"/>
</dbReference>
<dbReference type="OrthoDB" id="9777768at2"/>
<reference evidence="9 10" key="1">
    <citation type="submission" date="2016-10" db="EMBL/GenBank/DDBJ databases">
        <authorList>
            <person name="de Groot N.N."/>
        </authorList>
    </citation>
    <scope>NUCLEOTIDE SEQUENCE [LARGE SCALE GENOMIC DNA]</scope>
    <source>
        <strain evidence="9 10">DSM 1736</strain>
    </source>
</reference>
<evidence type="ECO:0000256" key="2">
    <source>
        <dbReference type="ARBA" id="ARBA00004936"/>
    </source>
</evidence>
<evidence type="ECO:0000256" key="3">
    <source>
        <dbReference type="ARBA" id="ARBA00022475"/>
    </source>
</evidence>
<feature type="transmembrane region" description="Helical" evidence="7">
    <location>
        <begin position="31"/>
        <end position="53"/>
    </location>
</feature>
<evidence type="ECO:0000313" key="9">
    <source>
        <dbReference type="EMBL" id="SDM09656.1"/>
    </source>
</evidence>
<name>A0A1G9QF97_9FIRM</name>
<keyword evidence="10" id="KW-1185">Reference proteome</keyword>
<dbReference type="InterPro" id="IPR000917">
    <property type="entry name" value="Sulfatase_N"/>
</dbReference>
<comment type="subcellular location">
    <subcellularLocation>
        <location evidence="1">Cell membrane</location>
        <topology evidence="1">Multi-pass membrane protein</topology>
    </subcellularLocation>
</comment>
<dbReference type="PANTHER" id="PTHR47371">
    <property type="entry name" value="LIPOTEICHOIC ACID SYNTHASE"/>
    <property type="match status" value="1"/>
</dbReference>